<dbReference type="Gene3D" id="3.40.50.1820">
    <property type="entry name" value="alpha/beta hydrolase"/>
    <property type="match status" value="1"/>
</dbReference>
<accession>A0A1M7ULE4</accession>
<dbReference type="RefSeq" id="WP_072822837.1">
    <property type="nucleotide sequence ID" value="NZ_LT670849.1"/>
</dbReference>
<dbReference type="InterPro" id="IPR002925">
    <property type="entry name" value="Dienelactn_hydro"/>
</dbReference>
<dbReference type="SUPFAM" id="SSF53474">
    <property type="entry name" value="alpha/beta-Hydrolases"/>
    <property type="match status" value="1"/>
</dbReference>
<name>A0A1M7ULE4_9BRAD</name>
<evidence type="ECO:0000313" key="3">
    <source>
        <dbReference type="Proteomes" id="UP000184096"/>
    </source>
</evidence>
<dbReference type="InterPro" id="IPR051049">
    <property type="entry name" value="Dienelactone_hydrolase-like"/>
</dbReference>
<dbReference type="OrthoDB" id="9771666at2"/>
<dbReference type="InterPro" id="IPR006311">
    <property type="entry name" value="TAT_signal"/>
</dbReference>
<sequence>MNVHTQLTSDVVGLTKAAPFSRRGFMTASAAVTAGYTLAAGPVRADVIMTSTDGLDVGDIKIKVADGEMPGYFARPKGVANPPVILVAMEIFGLHEYIKDVVRRLAKLGALAVAPDYYFRKGVDLTKITDIPQLLPIVNSKPDAELLSDLDSTVAWAKAQGGNTDRLGIIGFCRGGRTVWEYAAHSSALKAGASFYGPPVDPPNVPGWPKSPTQLAPDMKAPVIGLYGEADTGIPVATVEALKDALAKANKPAEFKIYPAAPHGFHADYRPSYRKEAADDAWNQMQAWFKKYKVLG</sequence>
<dbReference type="PANTHER" id="PTHR46623:SF6">
    <property type="entry name" value="ALPHA_BETA-HYDROLASES SUPERFAMILY PROTEIN"/>
    <property type="match status" value="1"/>
</dbReference>
<dbReference type="GO" id="GO:0016787">
    <property type="term" value="F:hydrolase activity"/>
    <property type="evidence" value="ECO:0007669"/>
    <property type="project" value="InterPro"/>
</dbReference>
<keyword evidence="3" id="KW-1185">Reference proteome</keyword>
<feature type="domain" description="Dienelactone hydrolase" evidence="1">
    <location>
        <begin position="69"/>
        <end position="292"/>
    </location>
</feature>
<dbReference type="AlphaFoldDB" id="A0A1M7ULE4"/>
<proteinExistence type="predicted"/>
<dbReference type="EMBL" id="LT670849">
    <property type="protein sequence ID" value="SHN83725.1"/>
    <property type="molecule type" value="Genomic_DNA"/>
</dbReference>
<reference evidence="3" key="1">
    <citation type="submission" date="2016-11" db="EMBL/GenBank/DDBJ databases">
        <authorList>
            <person name="Varghese N."/>
            <person name="Submissions S."/>
        </authorList>
    </citation>
    <scope>NUCLEOTIDE SEQUENCE [LARGE SCALE GENOMIC DNA]</scope>
    <source>
        <strain evidence="3">GAS401</strain>
    </source>
</reference>
<dbReference type="Pfam" id="PF01738">
    <property type="entry name" value="DLH"/>
    <property type="match status" value="1"/>
</dbReference>
<dbReference type="InterPro" id="IPR029058">
    <property type="entry name" value="AB_hydrolase_fold"/>
</dbReference>
<evidence type="ECO:0000259" key="1">
    <source>
        <dbReference type="Pfam" id="PF01738"/>
    </source>
</evidence>
<protein>
    <submittedName>
        <fullName evidence="2">Carboxymethylenebutenolidase</fullName>
    </submittedName>
</protein>
<dbReference type="PROSITE" id="PS51318">
    <property type="entry name" value="TAT"/>
    <property type="match status" value="1"/>
</dbReference>
<gene>
    <name evidence="2" type="ORF">SAMN05444170_5609</name>
</gene>
<organism evidence="2 3">
    <name type="scientific">Bradyrhizobium erythrophlei</name>
    <dbReference type="NCBI Taxonomy" id="1437360"/>
    <lineage>
        <taxon>Bacteria</taxon>
        <taxon>Pseudomonadati</taxon>
        <taxon>Pseudomonadota</taxon>
        <taxon>Alphaproteobacteria</taxon>
        <taxon>Hyphomicrobiales</taxon>
        <taxon>Nitrobacteraceae</taxon>
        <taxon>Bradyrhizobium</taxon>
    </lineage>
</organism>
<evidence type="ECO:0000313" key="2">
    <source>
        <dbReference type="EMBL" id="SHN83725.1"/>
    </source>
</evidence>
<dbReference type="PANTHER" id="PTHR46623">
    <property type="entry name" value="CARBOXYMETHYLENEBUTENOLIDASE-RELATED"/>
    <property type="match status" value="1"/>
</dbReference>
<dbReference type="Proteomes" id="UP000184096">
    <property type="component" value="Chromosome I"/>
</dbReference>